<dbReference type="Proteomes" id="UP001595892">
    <property type="component" value="Unassembled WGS sequence"/>
</dbReference>
<dbReference type="PANTHER" id="PTHR38593:SF1">
    <property type="entry name" value="BLR2558 PROTEIN"/>
    <property type="match status" value="1"/>
</dbReference>
<feature type="compositionally biased region" description="Polar residues" evidence="1">
    <location>
        <begin position="21"/>
        <end position="48"/>
    </location>
</feature>
<evidence type="ECO:0000256" key="1">
    <source>
        <dbReference type="SAM" id="MobiDB-lite"/>
    </source>
</evidence>
<evidence type="ECO:0000313" key="4">
    <source>
        <dbReference type="EMBL" id="MFC4727444.1"/>
    </source>
</evidence>
<feature type="domain" description="DUF4142" evidence="3">
    <location>
        <begin position="71"/>
        <end position="201"/>
    </location>
</feature>
<dbReference type="InterPro" id="IPR025419">
    <property type="entry name" value="DUF4142"/>
</dbReference>
<name>A0ABV9NJH8_9GAMM</name>
<proteinExistence type="predicted"/>
<feature type="signal peptide" evidence="2">
    <location>
        <begin position="1"/>
        <end position="21"/>
    </location>
</feature>
<comment type="caution">
    <text evidence="4">The sequence shown here is derived from an EMBL/GenBank/DDBJ whole genome shotgun (WGS) entry which is preliminary data.</text>
</comment>
<reference evidence="5" key="1">
    <citation type="journal article" date="2019" name="Int. J. Syst. Evol. Microbiol.">
        <title>The Global Catalogue of Microorganisms (GCM) 10K type strain sequencing project: providing services to taxonomists for standard genome sequencing and annotation.</title>
        <authorList>
            <consortium name="The Broad Institute Genomics Platform"/>
            <consortium name="The Broad Institute Genome Sequencing Center for Infectious Disease"/>
            <person name="Wu L."/>
            <person name="Ma J."/>
        </authorList>
    </citation>
    <scope>NUCLEOTIDE SEQUENCE [LARGE SCALE GENOMIC DNA]</scope>
    <source>
        <strain evidence="5">CGMCC 1.13574</strain>
    </source>
</reference>
<feature type="compositionally biased region" description="Low complexity" evidence="1">
    <location>
        <begin position="53"/>
        <end position="66"/>
    </location>
</feature>
<dbReference type="Gene3D" id="1.20.1260.10">
    <property type="match status" value="2"/>
</dbReference>
<dbReference type="PANTHER" id="PTHR38593">
    <property type="entry name" value="BLR2558 PROTEIN"/>
    <property type="match status" value="1"/>
</dbReference>
<keyword evidence="2" id="KW-0732">Signal</keyword>
<protein>
    <submittedName>
        <fullName evidence="4">DUF4142 domain-containing protein</fullName>
    </submittedName>
</protein>
<evidence type="ECO:0000313" key="5">
    <source>
        <dbReference type="Proteomes" id="UP001595892"/>
    </source>
</evidence>
<sequence length="219" mass="22972">MSRTALSLTIALALAVPTVHAAQSTAGTQPRPATTGQAGAEAGSQTGTRSDRAAGQADRARGGAAATLNAADRTFVEQATRSNETEIAAANLALEKGRSEEVRQFAQRMLTDHRRLAQQMTEAVGPPPRVEPDRAVIARLERADGAEFDAAYSQAMVAEHQKAVALFERTANDDSHSAPVRTLARGALPTLQQHHESAQSLEHAGHGGRSDGGAARRGD</sequence>
<feature type="chain" id="PRO_5046085265" evidence="2">
    <location>
        <begin position="22"/>
        <end position="219"/>
    </location>
</feature>
<evidence type="ECO:0000256" key="2">
    <source>
        <dbReference type="SAM" id="SignalP"/>
    </source>
</evidence>
<dbReference type="RefSeq" id="WP_377003454.1">
    <property type="nucleotide sequence ID" value="NZ_JBHSGG010000011.1"/>
</dbReference>
<evidence type="ECO:0000259" key="3">
    <source>
        <dbReference type="Pfam" id="PF13628"/>
    </source>
</evidence>
<accession>A0ABV9NJH8</accession>
<organism evidence="4 5">
    <name type="scientific">Coralloluteibacterium thermophilum</name>
    <dbReference type="NCBI Taxonomy" id="2707049"/>
    <lineage>
        <taxon>Bacteria</taxon>
        <taxon>Pseudomonadati</taxon>
        <taxon>Pseudomonadota</taxon>
        <taxon>Gammaproteobacteria</taxon>
        <taxon>Lysobacterales</taxon>
        <taxon>Lysobacteraceae</taxon>
        <taxon>Coralloluteibacterium</taxon>
    </lineage>
</organism>
<gene>
    <name evidence="4" type="ORF">ACFO3Q_04570</name>
</gene>
<dbReference type="Pfam" id="PF13628">
    <property type="entry name" value="DUF4142"/>
    <property type="match status" value="1"/>
</dbReference>
<feature type="region of interest" description="Disordered" evidence="1">
    <location>
        <begin position="20"/>
        <end position="66"/>
    </location>
</feature>
<dbReference type="EMBL" id="JBHSGG010000011">
    <property type="protein sequence ID" value="MFC4727444.1"/>
    <property type="molecule type" value="Genomic_DNA"/>
</dbReference>
<keyword evidence="5" id="KW-1185">Reference proteome</keyword>
<feature type="compositionally biased region" description="Basic and acidic residues" evidence="1">
    <location>
        <begin position="193"/>
        <end position="219"/>
    </location>
</feature>
<feature type="region of interest" description="Disordered" evidence="1">
    <location>
        <begin position="171"/>
        <end position="219"/>
    </location>
</feature>
<dbReference type="InterPro" id="IPR012347">
    <property type="entry name" value="Ferritin-like"/>
</dbReference>